<keyword evidence="1" id="KW-0560">Oxidoreductase</keyword>
<dbReference type="EMBL" id="SLYB01000002">
    <property type="protein sequence ID" value="TCP97315.1"/>
    <property type="molecule type" value="Genomic_DNA"/>
</dbReference>
<dbReference type="GO" id="GO:0010181">
    <property type="term" value="F:FMN binding"/>
    <property type="evidence" value="ECO:0007669"/>
    <property type="project" value="TreeGrafter"/>
</dbReference>
<dbReference type="GO" id="GO:0009055">
    <property type="term" value="F:electron transfer activity"/>
    <property type="evidence" value="ECO:0007669"/>
    <property type="project" value="TreeGrafter"/>
</dbReference>
<reference evidence="3 4" key="1">
    <citation type="submission" date="2019-03" db="EMBL/GenBank/DDBJ databases">
        <title>Genomic Encyclopedia of Type Strains, Phase IV (KMG-IV): sequencing the most valuable type-strain genomes for metagenomic binning, comparative biology and taxonomic classification.</title>
        <authorList>
            <person name="Goeker M."/>
        </authorList>
    </citation>
    <scope>NUCLEOTIDE SEQUENCE [LARGE SCALE GENOMIC DNA]</scope>
    <source>
        <strain evidence="3 4">DSM 28404</strain>
    </source>
</reference>
<dbReference type="AlphaFoldDB" id="A0A4R2T5G7"/>
<evidence type="ECO:0000259" key="2">
    <source>
        <dbReference type="Pfam" id="PF02525"/>
    </source>
</evidence>
<organism evidence="3 4">
    <name type="scientific">Cricetibacter osteomyelitidis</name>
    <dbReference type="NCBI Taxonomy" id="1521931"/>
    <lineage>
        <taxon>Bacteria</taxon>
        <taxon>Pseudomonadati</taxon>
        <taxon>Pseudomonadota</taxon>
        <taxon>Gammaproteobacteria</taxon>
        <taxon>Pasteurellales</taxon>
        <taxon>Pasteurellaceae</taxon>
        <taxon>Cricetibacter</taxon>
    </lineage>
</organism>
<dbReference type="SUPFAM" id="SSF52218">
    <property type="entry name" value="Flavoproteins"/>
    <property type="match status" value="1"/>
</dbReference>
<dbReference type="OrthoDB" id="9798454at2"/>
<dbReference type="InterPro" id="IPR029039">
    <property type="entry name" value="Flavoprotein-like_sf"/>
</dbReference>
<gene>
    <name evidence="3" type="ORF">EDC44_102119</name>
</gene>
<dbReference type="PANTHER" id="PTHR47307:SF1">
    <property type="entry name" value="GLUTATHIONE-REGULATED POTASSIUM-EFFLUX SYSTEM ANCILLARY PROTEIN KEFG"/>
    <property type="match status" value="1"/>
</dbReference>
<dbReference type="GO" id="GO:0003955">
    <property type="term" value="F:NAD(P)H dehydrogenase (quinone) activity"/>
    <property type="evidence" value="ECO:0007669"/>
    <property type="project" value="TreeGrafter"/>
</dbReference>
<dbReference type="Pfam" id="PF02525">
    <property type="entry name" value="Flavodoxin_2"/>
    <property type="match status" value="1"/>
</dbReference>
<sequence length="184" mass="20283">MKNVLVISGHPNLSESVANSVILDELASGLKNVEIRKLDQLYPTKQFDIAAEQAALLNADVIVFQFPFSWYSLPGLMKLWLEEVFLHGFSHGSKGQLGGKKLIVSFTTGAPKAAYAKDAVMKHDVEDYMCQFESTAILCGLELQAPIYTNGVSYSARQTEELIEVQRQAAREHAQRLIAAIQAA</sequence>
<comment type="caution">
    <text evidence="3">The sequence shown here is derived from an EMBL/GenBank/DDBJ whole genome shotgun (WGS) entry which is preliminary data.</text>
</comment>
<dbReference type="PANTHER" id="PTHR47307">
    <property type="entry name" value="GLUTATHIONE-REGULATED POTASSIUM-EFFLUX SYSTEM ANCILLARY PROTEIN KEFG"/>
    <property type="match status" value="1"/>
</dbReference>
<keyword evidence="4" id="KW-1185">Reference proteome</keyword>
<dbReference type="InterPro" id="IPR046980">
    <property type="entry name" value="KefG/KefF"/>
</dbReference>
<proteinExistence type="predicted"/>
<dbReference type="Proteomes" id="UP000295763">
    <property type="component" value="Unassembled WGS sequence"/>
</dbReference>
<dbReference type="RefSeq" id="WP_131974758.1">
    <property type="nucleotide sequence ID" value="NZ_SLYB01000002.1"/>
</dbReference>
<dbReference type="InterPro" id="IPR003680">
    <property type="entry name" value="Flavodoxin_fold"/>
</dbReference>
<accession>A0A4R2T5G7</accession>
<evidence type="ECO:0000313" key="3">
    <source>
        <dbReference type="EMBL" id="TCP97315.1"/>
    </source>
</evidence>
<evidence type="ECO:0000313" key="4">
    <source>
        <dbReference type="Proteomes" id="UP000295763"/>
    </source>
</evidence>
<dbReference type="Gene3D" id="3.40.50.360">
    <property type="match status" value="1"/>
</dbReference>
<protein>
    <submittedName>
        <fullName evidence="3">Putative NADPH-quinone reductase</fullName>
    </submittedName>
</protein>
<evidence type="ECO:0000256" key="1">
    <source>
        <dbReference type="ARBA" id="ARBA00023002"/>
    </source>
</evidence>
<feature type="domain" description="Flavodoxin-like fold" evidence="2">
    <location>
        <begin position="2"/>
        <end position="173"/>
    </location>
</feature>
<name>A0A4R2T5G7_9PAST</name>